<comment type="subcellular location">
    <subcellularLocation>
        <location evidence="1">Cell membrane</location>
        <topology evidence="1">Multi-pass membrane protein</topology>
    </subcellularLocation>
</comment>
<dbReference type="InterPro" id="IPR033479">
    <property type="entry name" value="dCache_1"/>
</dbReference>
<accession>A0A0G3BJR6</accession>
<evidence type="ECO:0000256" key="10">
    <source>
        <dbReference type="SAM" id="Phobius"/>
    </source>
</evidence>
<dbReference type="PANTHER" id="PTHR43531:SF14">
    <property type="entry name" value="METHYL-ACCEPTING CHEMOTAXIS PROTEIN I-RELATED"/>
    <property type="match status" value="1"/>
</dbReference>
<comment type="similarity">
    <text evidence="7">Belongs to the methyl-accepting chemotaxis (MCP) protein family.</text>
</comment>
<evidence type="ECO:0000256" key="2">
    <source>
        <dbReference type="ARBA" id="ARBA00022475"/>
    </source>
</evidence>
<dbReference type="InterPro" id="IPR004090">
    <property type="entry name" value="Chemotax_Me-accpt_rcpt"/>
</dbReference>
<dbReference type="GO" id="GO:0005886">
    <property type="term" value="C:plasma membrane"/>
    <property type="evidence" value="ECO:0007669"/>
    <property type="project" value="UniProtKB-SubCell"/>
</dbReference>
<keyword evidence="5 10" id="KW-1133">Transmembrane helix</keyword>
<proteinExistence type="inferred from homology"/>
<dbReference type="STRING" id="413882.AAW51_1542"/>
<evidence type="ECO:0000259" key="12">
    <source>
        <dbReference type="PROSITE" id="PS50885"/>
    </source>
</evidence>
<feature type="region of interest" description="Disordered" evidence="9">
    <location>
        <begin position="410"/>
        <end position="430"/>
    </location>
</feature>
<dbReference type="PATRIC" id="fig|413882.6.peg.1618"/>
<feature type="domain" description="HAMP" evidence="12">
    <location>
        <begin position="333"/>
        <end position="389"/>
    </location>
</feature>
<dbReference type="CDD" id="cd11386">
    <property type="entry name" value="MCP_signal"/>
    <property type="match status" value="1"/>
</dbReference>
<dbReference type="SUPFAM" id="SSF58104">
    <property type="entry name" value="Methyl-accepting chemotaxis protein (MCP) signaling domain"/>
    <property type="match status" value="1"/>
</dbReference>
<dbReference type="PROSITE" id="PS50111">
    <property type="entry name" value="CHEMOTAXIS_TRANSDUC_2"/>
    <property type="match status" value="1"/>
</dbReference>
<keyword evidence="8" id="KW-0807">Transducer</keyword>
<dbReference type="GO" id="GO:0006935">
    <property type="term" value="P:chemotaxis"/>
    <property type="evidence" value="ECO:0007669"/>
    <property type="project" value="InterPro"/>
</dbReference>
<dbReference type="Gene3D" id="3.30.450.20">
    <property type="entry name" value="PAS domain"/>
    <property type="match status" value="1"/>
</dbReference>
<reference evidence="13 14" key="1">
    <citation type="submission" date="2015-05" db="EMBL/GenBank/DDBJ databases">
        <authorList>
            <person name="Tang B."/>
            <person name="Yu Y."/>
        </authorList>
    </citation>
    <scope>NUCLEOTIDE SEQUENCE [LARGE SCALE GENOMIC DNA]</scope>
    <source>
        <strain evidence="13 14">DSM 7029</strain>
    </source>
</reference>
<dbReference type="EMBL" id="CP011371">
    <property type="protein sequence ID" value="AKJ28233.1"/>
    <property type="molecule type" value="Genomic_DNA"/>
</dbReference>
<dbReference type="InterPro" id="IPR003660">
    <property type="entry name" value="HAMP_dom"/>
</dbReference>
<evidence type="ECO:0000256" key="1">
    <source>
        <dbReference type="ARBA" id="ARBA00004651"/>
    </source>
</evidence>
<keyword evidence="3" id="KW-0488">Methylation</keyword>
<feature type="transmembrane region" description="Helical" evidence="10">
    <location>
        <begin position="309"/>
        <end position="330"/>
    </location>
</feature>
<dbReference type="FunFam" id="1.10.287.950:FF:000001">
    <property type="entry name" value="Methyl-accepting chemotaxis sensory transducer"/>
    <property type="match status" value="1"/>
</dbReference>
<evidence type="ECO:0000256" key="4">
    <source>
        <dbReference type="ARBA" id="ARBA00022692"/>
    </source>
</evidence>
<dbReference type="GO" id="GO:0004888">
    <property type="term" value="F:transmembrane signaling receptor activity"/>
    <property type="evidence" value="ECO:0007669"/>
    <property type="project" value="InterPro"/>
</dbReference>
<name>A0A0G3BJR6_9BURK</name>
<dbReference type="Pfam" id="PF00672">
    <property type="entry name" value="HAMP"/>
    <property type="match status" value="1"/>
</dbReference>
<dbReference type="Pfam" id="PF00015">
    <property type="entry name" value="MCPsignal"/>
    <property type="match status" value="1"/>
</dbReference>
<keyword evidence="6 10" id="KW-0472">Membrane</keyword>
<dbReference type="OrthoDB" id="8576332at2"/>
<dbReference type="InterPro" id="IPR004089">
    <property type="entry name" value="MCPsignal_dom"/>
</dbReference>
<dbReference type="SMART" id="SM00283">
    <property type="entry name" value="MA"/>
    <property type="match status" value="1"/>
</dbReference>
<feature type="transmembrane region" description="Helical" evidence="10">
    <location>
        <begin position="12"/>
        <end position="34"/>
    </location>
</feature>
<feature type="domain" description="Methyl-accepting transducer" evidence="11">
    <location>
        <begin position="394"/>
        <end position="623"/>
    </location>
</feature>
<dbReference type="Pfam" id="PF02743">
    <property type="entry name" value="dCache_1"/>
    <property type="match status" value="1"/>
</dbReference>
<keyword evidence="4 10" id="KW-0812">Transmembrane</keyword>
<dbReference type="InterPro" id="IPR051310">
    <property type="entry name" value="MCP_chemotaxis"/>
</dbReference>
<evidence type="ECO:0000259" key="11">
    <source>
        <dbReference type="PROSITE" id="PS50111"/>
    </source>
</evidence>
<dbReference type="Gene3D" id="1.10.287.950">
    <property type="entry name" value="Methyl-accepting chemotaxis protein"/>
    <property type="match status" value="1"/>
</dbReference>
<evidence type="ECO:0000256" key="5">
    <source>
        <dbReference type="ARBA" id="ARBA00022989"/>
    </source>
</evidence>
<keyword evidence="14" id="KW-1185">Reference proteome</keyword>
<evidence type="ECO:0000256" key="8">
    <source>
        <dbReference type="PROSITE-ProRule" id="PRU00284"/>
    </source>
</evidence>
<evidence type="ECO:0000313" key="14">
    <source>
        <dbReference type="Proteomes" id="UP000035352"/>
    </source>
</evidence>
<keyword evidence="2" id="KW-1003">Cell membrane</keyword>
<evidence type="ECO:0000256" key="6">
    <source>
        <dbReference type="ARBA" id="ARBA00023136"/>
    </source>
</evidence>
<dbReference type="GO" id="GO:0007165">
    <property type="term" value="P:signal transduction"/>
    <property type="evidence" value="ECO:0007669"/>
    <property type="project" value="UniProtKB-KW"/>
</dbReference>
<evidence type="ECO:0000256" key="3">
    <source>
        <dbReference type="ARBA" id="ARBA00022481"/>
    </source>
</evidence>
<evidence type="ECO:0000256" key="7">
    <source>
        <dbReference type="ARBA" id="ARBA00029447"/>
    </source>
</evidence>
<organism evidence="13 14">
    <name type="scientific">Caldimonas brevitalea</name>
    <dbReference type="NCBI Taxonomy" id="413882"/>
    <lineage>
        <taxon>Bacteria</taxon>
        <taxon>Pseudomonadati</taxon>
        <taxon>Pseudomonadota</taxon>
        <taxon>Betaproteobacteria</taxon>
        <taxon>Burkholderiales</taxon>
        <taxon>Sphaerotilaceae</taxon>
        <taxon>Caldimonas</taxon>
    </lineage>
</organism>
<evidence type="ECO:0000256" key="9">
    <source>
        <dbReference type="SAM" id="MobiDB-lite"/>
    </source>
</evidence>
<protein>
    <submittedName>
        <fullName evidence="13">Chemotaxis protein</fullName>
    </submittedName>
</protein>
<dbReference type="PROSITE" id="PS50885">
    <property type="entry name" value="HAMP"/>
    <property type="match status" value="1"/>
</dbReference>
<dbReference type="SMART" id="SM00304">
    <property type="entry name" value="HAMP"/>
    <property type="match status" value="1"/>
</dbReference>
<dbReference type="PRINTS" id="PR00260">
    <property type="entry name" value="CHEMTRNSDUCR"/>
</dbReference>
<dbReference type="Proteomes" id="UP000035352">
    <property type="component" value="Chromosome"/>
</dbReference>
<dbReference type="RefSeq" id="WP_047194138.1">
    <property type="nucleotide sequence ID" value="NZ_CP011371.1"/>
</dbReference>
<dbReference type="AlphaFoldDB" id="A0A0G3BJR6"/>
<evidence type="ECO:0000313" key="13">
    <source>
        <dbReference type="EMBL" id="AKJ28233.1"/>
    </source>
</evidence>
<dbReference type="PANTHER" id="PTHR43531">
    <property type="entry name" value="PROTEIN ICFG"/>
    <property type="match status" value="1"/>
</dbReference>
<dbReference type="KEGG" id="pbh:AAW51_1542"/>
<gene>
    <name evidence="13" type="primary">mcp</name>
    <name evidence="13" type="ORF">AAW51_1542</name>
</gene>
<sequence>MPLFKTSQARYTALFTALFAVLLVLTVAVIQLFVAPQLKHNEGVVIGHDVNQIAIRITEQLRQVEAQQRSITQTVALMDSAVIDTLLPGLVDQYGDANVFGGGVWPLPQKRDPSRDKYSTFFARDAAGKLNENTHWNSPESLKYWEQPWHLAGQKAPKGQCAWANAYQDDASPQPRTNCAMAIYKGGELFGVSTIDVTLGFFNRLVADMEQAVSGQILIVERDGKIVSNSTHIKSDIVLKKVSEVGATSPMAAEIERLLPRLAEKGTLESEYRVDGAGHTLFIKAIPGSPWYLATGLPNHLLTQQSNAILGKLGMVQIPAVIVLLVLLIVSLRSMMKRLALLKANIDALSAGDADLTRRLPVPDDAGAEFKDIALSFNTFIERLQQMLQKVMESTTSIAYASREIASGNQDLSSRTENQASSLQQTASSMEQLTGSVKQNADNAQRANELAADASAVASKGGTAVSQVVETMNSINQSSKKIADIIGVIDGIAFQTNILALNAAVEAARAGDQGRGFAVVASEVRSLAQRSANAAKEIKSLIVASVEQVEAGSTLVNGAGATMQEVVASTQRVATIMGEIMSASQEQSRGIAQVGQAVGEMDGITQQNAALVEQAAAAAQALQDQAATLERTVNTFKLYA</sequence>